<feature type="transmembrane region" description="Helical" evidence="6">
    <location>
        <begin position="243"/>
        <end position="264"/>
    </location>
</feature>
<evidence type="ECO:0000256" key="2">
    <source>
        <dbReference type="ARBA" id="ARBA00022692"/>
    </source>
</evidence>
<name>A0ABW5G2K4_9PSEU</name>
<evidence type="ECO:0000256" key="5">
    <source>
        <dbReference type="SAM" id="MobiDB-lite"/>
    </source>
</evidence>
<evidence type="ECO:0000256" key="4">
    <source>
        <dbReference type="ARBA" id="ARBA00023136"/>
    </source>
</evidence>
<proteinExistence type="predicted"/>
<dbReference type="Pfam" id="PF01040">
    <property type="entry name" value="UbiA"/>
    <property type="match status" value="1"/>
</dbReference>
<dbReference type="InterPro" id="IPR044878">
    <property type="entry name" value="UbiA_sf"/>
</dbReference>
<protein>
    <submittedName>
        <fullName evidence="7">UbiA family prenyltransferase</fullName>
    </submittedName>
</protein>
<feature type="transmembrane region" description="Helical" evidence="6">
    <location>
        <begin position="148"/>
        <end position="165"/>
    </location>
</feature>
<dbReference type="EMBL" id="JBHUKR010000020">
    <property type="protein sequence ID" value="MFD2420820.1"/>
    <property type="molecule type" value="Genomic_DNA"/>
</dbReference>
<comment type="subcellular location">
    <subcellularLocation>
        <location evidence="1">Membrane</location>
        <topology evidence="1">Multi-pass membrane protein</topology>
    </subcellularLocation>
</comment>
<accession>A0ABW5G2K4</accession>
<dbReference type="InterPro" id="IPR050475">
    <property type="entry name" value="Prenyltransferase_related"/>
</dbReference>
<comment type="caution">
    <text evidence="7">The sequence shown here is derived from an EMBL/GenBank/DDBJ whole genome shotgun (WGS) entry which is preliminary data.</text>
</comment>
<feature type="transmembrane region" description="Helical" evidence="6">
    <location>
        <begin position="284"/>
        <end position="313"/>
    </location>
</feature>
<feature type="region of interest" description="Disordered" evidence="5">
    <location>
        <begin position="331"/>
        <end position="356"/>
    </location>
</feature>
<feature type="transmembrane region" description="Helical" evidence="6">
    <location>
        <begin position="118"/>
        <end position="136"/>
    </location>
</feature>
<keyword evidence="2 6" id="KW-0812">Transmembrane</keyword>
<dbReference type="CDD" id="cd13956">
    <property type="entry name" value="PT_UbiA"/>
    <property type="match status" value="1"/>
</dbReference>
<keyword evidence="4 6" id="KW-0472">Membrane</keyword>
<dbReference type="Gene3D" id="1.10.357.140">
    <property type="entry name" value="UbiA prenyltransferase"/>
    <property type="match status" value="1"/>
</dbReference>
<evidence type="ECO:0000256" key="3">
    <source>
        <dbReference type="ARBA" id="ARBA00022989"/>
    </source>
</evidence>
<reference evidence="8" key="1">
    <citation type="journal article" date="2019" name="Int. J. Syst. Evol. Microbiol.">
        <title>The Global Catalogue of Microorganisms (GCM) 10K type strain sequencing project: providing services to taxonomists for standard genome sequencing and annotation.</title>
        <authorList>
            <consortium name="The Broad Institute Genomics Platform"/>
            <consortium name="The Broad Institute Genome Sequencing Center for Infectious Disease"/>
            <person name="Wu L."/>
            <person name="Ma J."/>
        </authorList>
    </citation>
    <scope>NUCLEOTIDE SEQUENCE [LARGE SCALE GENOMIC DNA]</scope>
    <source>
        <strain evidence="8">CGMCC 4.7645</strain>
    </source>
</reference>
<evidence type="ECO:0000313" key="7">
    <source>
        <dbReference type="EMBL" id="MFD2420820.1"/>
    </source>
</evidence>
<dbReference type="Proteomes" id="UP001597417">
    <property type="component" value="Unassembled WGS sequence"/>
</dbReference>
<evidence type="ECO:0000313" key="8">
    <source>
        <dbReference type="Proteomes" id="UP001597417"/>
    </source>
</evidence>
<keyword evidence="8" id="KW-1185">Reference proteome</keyword>
<feature type="transmembrane region" description="Helical" evidence="6">
    <location>
        <begin position="216"/>
        <end position="236"/>
    </location>
</feature>
<sequence>MTSAITVVGRRIGRSVHAHVQTWRPYTSCYPALLGLAGAVVAGGSGRTGVLLIAALAPALGWLSGHYLGDYFDRGLDAIGKPHRPIPSGRLSIEAALYGGLACAAGSAALLVPANWRIVPVFVVAMAGIVGYSKVFKKRGLAGNLARGAVTALALVIGAMVAAPWPPWALAPVAAGFLLHDTASNLVGTVRDVDGDRAGGYQSVPVRHGVAYAVRLAFWLYGSGLALILVGTPWAATDPAGRFALVVAAAVCGVCAFVPSVRSGDVLSARTALRAHELLVAERLVLASAVIAGAAGTRFALALVLPVLLFSLLTQGLMRARHEFPPVAMRTIARPGTEPDVTRGTERGSSPPAPEA</sequence>
<organism evidence="7 8">
    <name type="scientific">Amycolatopsis pigmentata</name>
    <dbReference type="NCBI Taxonomy" id="450801"/>
    <lineage>
        <taxon>Bacteria</taxon>
        <taxon>Bacillati</taxon>
        <taxon>Actinomycetota</taxon>
        <taxon>Actinomycetes</taxon>
        <taxon>Pseudonocardiales</taxon>
        <taxon>Pseudonocardiaceae</taxon>
        <taxon>Amycolatopsis</taxon>
    </lineage>
</organism>
<dbReference type="RefSeq" id="WP_378269065.1">
    <property type="nucleotide sequence ID" value="NZ_JBHUKR010000020.1"/>
</dbReference>
<keyword evidence="3 6" id="KW-1133">Transmembrane helix</keyword>
<evidence type="ECO:0000256" key="1">
    <source>
        <dbReference type="ARBA" id="ARBA00004141"/>
    </source>
</evidence>
<evidence type="ECO:0000256" key="6">
    <source>
        <dbReference type="SAM" id="Phobius"/>
    </source>
</evidence>
<dbReference type="PANTHER" id="PTHR42723">
    <property type="entry name" value="CHLOROPHYLL SYNTHASE"/>
    <property type="match status" value="1"/>
</dbReference>
<gene>
    <name evidence="7" type="ORF">ACFSXZ_31270</name>
</gene>
<dbReference type="InterPro" id="IPR000537">
    <property type="entry name" value="UbiA_prenyltransferase"/>
</dbReference>
<dbReference type="PANTHER" id="PTHR42723:SF1">
    <property type="entry name" value="CHLOROPHYLL SYNTHASE, CHLOROPLASTIC"/>
    <property type="match status" value="1"/>
</dbReference>